<name>A0A9P5N0I7_9AGAM</name>
<dbReference type="GO" id="GO:0016491">
    <property type="term" value="F:oxidoreductase activity"/>
    <property type="evidence" value="ECO:0007669"/>
    <property type="project" value="InterPro"/>
</dbReference>
<proteinExistence type="predicted"/>
<accession>A0A9P5N0I7</accession>
<gene>
    <name evidence="2" type="ORF">DFH94DRAFT_389097</name>
</gene>
<evidence type="ECO:0000313" key="2">
    <source>
        <dbReference type="EMBL" id="KAF8483004.1"/>
    </source>
</evidence>
<dbReference type="SUPFAM" id="SSF51430">
    <property type="entry name" value="NAD(P)-linked oxidoreductase"/>
    <property type="match status" value="1"/>
</dbReference>
<evidence type="ECO:0000259" key="1">
    <source>
        <dbReference type="Pfam" id="PF00248"/>
    </source>
</evidence>
<dbReference type="InterPro" id="IPR036812">
    <property type="entry name" value="NAD(P)_OxRdtase_dom_sf"/>
</dbReference>
<dbReference type="AlphaFoldDB" id="A0A9P5N0I7"/>
<sequence>MNAKIIYGTAWKKEGTTALVVSAVLAGFRAIDTACQPKHYREDLVGEALQVLYEKHGYKREDLFIQTKFTSISGQDTSRPLPYDPSSTIEAQVRSSFATSLRQLRTTYLDSYILHSPLETYAKTLEAWRVLVCFQDEARVRVIGMSNTYDQTLLARLGEDSGRAVQVVQNRWYEQNSWDREVVGWCRANGAQYQSFWTLTGSPSLLSHPATTAIATANNCSPPQAVYRFVQSLGITPLCGTTNEAHMREDLAAEKLDKGEGNFRTLTQFIWGDVEE</sequence>
<dbReference type="PANTHER" id="PTHR43827">
    <property type="entry name" value="2,5-DIKETO-D-GLUCONIC ACID REDUCTASE"/>
    <property type="match status" value="1"/>
</dbReference>
<dbReference type="InterPro" id="IPR020471">
    <property type="entry name" value="AKR"/>
</dbReference>
<comment type="caution">
    <text evidence="2">The sequence shown here is derived from an EMBL/GenBank/DDBJ whole genome shotgun (WGS) entry which is preliminary data.</text>
</comment>
<dbReference type="EMBL" id="WHVB01000005">
    <property type="protein sequence ID" value="KAF8483004.1"/>
    <property type="molecule type" value="Genomic_DNA"/>
</dbReference>
<dbReference type="Proteomes" id="UP000759537">
    <property type="component" value="Unassembled WGS sequence"/>
</dbReference>
<dbReference type="PANTHER" id="PTHR43827:SF8">
    <property type="entry name" value="ALDO_KETO REDUCTASE FAMILY PROTEIN"/>
    <property type="match status" value="1"/>
</dbReference>
<dbReference type="OrthoDB" id="5357513at2759"/>
<evidence type="ECO:0000313" key="3">
    <source>
        <dbReference type="Proteomes" id="UP000759537"/>
    </source>
</evidence>
<dbReference type="InterPro" id="IPR023210">
    <property type="entry name" value="NADP_OxRdtase_dom"/>
</dbReference>
<feature type="domain" description="NADP-dependent oxidoreductase" evidence="1">
    <location>
        <begin position="12"/>
        <end position="257"/>
    </location>
</feature>
<reference evidence="2" key="1">
    <citation type="submission" date="2019-10" db="EMBL/GenBank/DDBJ databases">
        <authorList>
            <consortium name="DOE Joint Genome Institute"/>
            <person name="Kuo A."/>
            <person name="Miyauchi S."/>
            <person name="Kiss E."/>
            <person name="Drula E."/>
            <person name="Kohler A."/>
            <person name="Sanchez-Garcia M."/>
            <person name="Andreopoulos B."/>
            <person name="Barry K.W."/>
            <person name="Bonito G."/>
            <person name="Buee M."/>
            <person name="Carver A."/>
            <person name="Chen C."/>
            <person name="Cichocki N."/>
            <person name="Clum A."/>
            <person name="Culley D."/>
            <person name="Crous P.W."/>
            <person name="Fauchery L."/>
            <person name="Girlanda M."/>
            <person name="Hayes R."/>
            <person name="Keri Z."/>
            <person name="LaButti K."/>
            <person name="Lipzen A."/>
            <person name="Lombard V."/>
            <person name="Magnuson J."/>
            <person name="Maillard F."/>
            <person name="Morin E."/>
            <person name="Murat C."/>
            <person name="Nolan M."/>
            <person name="Ohm R."/>
            <person name="Pangilinan J."/>
            <person name="Pereira M."/>
            <person name="Perotto S."/>
            <person name="Peter M."/>
            <person name="Riley R."/>
            <person name="Sitrit Y."/>
            <person name="Stielow B."/>
            <person name="Szollosi G."/>
            <person name="Zifcakova L."/>
            <person name="Stursova M."/>
            <person name="Spatafora J.W."/>
            <person name="Tedersoo L."/>
            <person name="Vaario L.-M."/>
            <person name="Yamada A."/>
            <person name="Yan M."/>
            <person name="Wang P."/>
            <person name="Xu J."/>
            <person name="Bruns T."/>
            <person name="Baldrian P."/>
            <person name="Vilgalys R."/>
            <person name="Henrissat B."/>
            <person name="Grigoriev I.V."/>
            <person name="Hibbett D."/>
            <person name="Nagy L.G."/>
            <person name="Martin F.M."/>
        </authorList>
    </citation>
    <scope>NUCLEOTIDE SEQUENCE</scope>
    <source>
        <strain evidence="2">Prilba</strain>
    </source>
</reference>
<dbReference type="CDD" id="cd19071">
    <property type="entry name" value="AKR_AKR1-5-like"/>
    <property type="match status" value="1"/>
</dbReference>
<dbReference type="Pfam" id="PF00248">
    <property type="entry name" value="Aldo_ket_red"/>
    <property type="match status" value="1"/>
</dbReference>
<keyword evidence="3" id="KW-1185">Reference proteome</keyword>
<organism evidence="2 3">
    <name type="scientific">Russula ochroleuca</name>
    <dbReference type="NCBI Taxonomy" id="152965"/>
    <lineage>
        <taxon>Eukaryota</taxon>
        <taxon>Fungi</taxon>
        <taxon>Dikarya</taxon>
        <taxon>Basidiomycota</taxon>
        <taxon>Agaricomycotina</taxon>
        <taxon>Agaricomycetes</taxon>
        <taxon>Russulales</taxon>
        <taxon>Russulaceae</taxon>
        <taxon>Russula</taxon>
    </lineage>
</organism>
<reference evidence="2" key="2">
    <citation type="journal article" date="2020" name="Nat. Commun.">
        <title>Large-scale genome sequencing of mycorrhizal fungi provides insights into the early evolution of symbiotic traits.</title>
        <authorList>
            <person name="Miyauchi S."/>
            <person name="Kiss E."/>
            <person name="Kuo A."/>
            <person name="Drula E."/>
            <person name="Kohler A."/>
            <person name="Sanchez-Garcia M."/>
            <person name="Morin E."/>
            <person name="Andreopoulos B."/>
            <person name="Barry K.W."/>
            <person name="Bonito G."/>
            <person name="Buee M."/>
            <person name="Carver A."/>
            <person name="Chen C."/>
            <person name="Cichocki N."/>
            <person name="Clum A."/>
            <person name="Culley D."/>
            <person name="Crous P.W."/>
            <person name="Fauchery L."/>
            <person name="Girlanda M."/>
            <person name="Hayes R.D."/>
            <person name="Keri Z."/>
            <person name="LaButti K."/>
            <person name="Lipzen A."/>
            <person name="Lombard V."/>
            <person name="Magnuson J."/>
            <person name="Maillard F."/>
            <person name="Murat C."/>
            <person name="Nolan M."/>
            <person name="Ohm R.A."/>
            <person name="Pangilinan J."/>
            <person name="Pereira M.F."/>
            <person name="Perotto S."/>
            <person name="Peter M."/>
            <person name="Pfister S."/>
            <person name="Riley R."/>
            <person name="Sitrit Y."/>
            <person name="Stielow J.B."/>
            <person name="Szollosi G."/>
            <person name="Zifcakova L."/>
            <person name="Stursova M."/>
            <person name="Spatafora J.W."/>
            <person name="Tedersoo L."/>
            <person name="Vaario L.M."/>
            <person name="Yamada A."/>
            <person name="Yan M."/>
            <person name="Wang P."/>
            <person name="Xu J."/>
            <person name="Bruns T."/>
            <person name="Baldrian P."/>
            <person name="Vilgalys R."/>
            <person name="Dunand C."/>
            <person name="Henrissat B."/>
            <person name="Grigoriev I.V."/>
            <person name="Hibbett D."/>
            <person name="Nagy L.G."/>
            <person name="Martin F.M."/>
        </authorList>
    </citation>
    <scope>NUCLEOTIDE SEQUENCE</scope>
    <source>
        <strain evidence="2">Prilba</strain>
    </source>
</reference>
<protein>
    <submittedName>
        <fullName evidence="2">Aldo/keto reductase</fullName>
    </submittedName>
</protein>
<dbReference type="Gene3D" id="3.20.20.100">
    <property type="entry name" value="NADP-dependent oxidoreductase domain"/>
    <property type="match status" value="1"/>
</dbReference>